<evidence type="ECO:0000259" key="2">
    <source>
        <dbReference type="Pfam" id="PF01225"/>
    </source>
</evidence>
<dbReference type="Proteomes" id="UP000294902">
    <property type="component" value="Unassembled WGS sequence"/>
</dbReference>
<dbReference type="RefSeq" id="WP_132250547.1">
    <property type="nucleotide sequence ID" value="NZ_SMAL01000002.1"/>
</dbReference>
<dbReference type="InterPro" id="IPR036565">
    <property type="entry name" value="Mur-like_cat_sf"/>
</dbReference>
<accession>A0A4R3MMS2</accession>
<dbReference type="PANTHER" id="PTHR23135">
    <property type="entry name" value="MUR LIGASE FAMILY MEMBER"/>
    <property type="match status" value="1"/>
</dbReference>
<feature type="domain" description="Mur ligase central" evidence="3">
    <location>
        <begin position="108"/>
        <end position="308"/>
    </location>
</feature>
<dbReference type="SUPFAM" id="SSF53623">
    <property type="entry name" value="MurD-like peptide ligases, catalytic domain"/>
    <property type="match status" value="1"/>
</dbReference>
<dbReference type="InterPro" id="IPR035911">
    <property type="entry name" value="MurE/MurF_N"/>
</dbReference>
<evidence type="ECO:0000313" key="5">
    <source>
        <dbReference type="Proteomes" id="UP000294902"/>
    </source>
</evidence>
<dbReference type="GO" id="GO:0005524">
    <property type="term" value="F:ATP binding"/>
    <property type="evidence" value="ECO:0007669"/>
    <property type="project" value="InterPro"/>
</dbReference>
<feature type="domain" description="Mur ligase N-terminal catalytic" evidence="2">
    <location>
        <begin position="22"/>
        <end position="96"/>
    </location>
</feature>
<organism evidence="4 5">
    <name type="scientific">Natranaerovirga pectinivora</name>
    <dbReference type="NCBI Taxonomy" id="682400"/>
    <lineage>
        <taxon>Bacteria</taxon>
        <taxon>Bacillati</taxon>
        <taxon>Bacillota</taxon>
        <taxon>Clostridia</taxon>
        <taxon>Lachnospirales</taxon>
        <taxon>Natranaerovirgaceae</taxon>
        <taxon>Natranaerovirga</taxon>
    </lineage>
</organism>
<evidence type="ECO:0000313" key="4">
    <source>
        <dbReference type="EMBL" id="TCT16273.1"/>
    </source>
</evidence>
<evidence type="ECO:0000259" key="3">
    <source>
        <dbReference type="Pfam" id="PF08245"/>
    </source>
</evidence>
<gene>
    <name evidence="4" type="ORF">EDC18_102290</name>
</gene>
<dbReference type="GO" id="GO:0016881">
    <property type="term" value="F:acid-amino acid ligase activity"/>
    <property type="evidence" value="ECO:0007669"/>
    <property type="project" value="InterPro"/>
</dbReference>
<dbReference type="PANTHER" id="PTHR23135:SF4">
    <property type="entry name" value="UDP-N-ACETYLMURAMOYL-L-ALANYL-D-GLUTAMATE--2,6-DIAMINOPIMELATE LIGASE MURE HOMOLOG, CHLOROPLASTIC"/>
    <property type="match status" value="1"/>
</dbReference>
<name>A0A4R3MMS2_9FIRM</name>
<dbReference type="Pfam" id="PF01225">
    <property type="entry name" value="Mur_ligase"/>
    <property type="match status" value="1"/>
</dbReference>
<evidence type="ECO:0000256" key="1">
    <source>
        <dbReference type="ARBA" id="ARBA00004752"/>
    </source>
</evidence>
<dbReference type="InterPro" id="IPR013221">
    <property type="entry name" value="Mur_ligase_cen"/>
</dbReference>
<sequence length="333" mass="37362">MNLDMVMSGIEFTLIQGQLDIEINGIYYDSREVLKETAFVAISGFTVDGHNYIHKATENGANTLIVEKDVQVDGSITVLKVKDCREVLGKMASNYYKEPSKKINLIGVTGTKGKTNTTNLIKDIFDQAKKPIGLIGTKGTIIGNTITPNQHTTPESLKLHKTFSDMLKQNIEFCVMEVSSHALELKRVFSCYYNTAIFTNLYEDHLDFHSNMEAYFNTKAQLFEMTTDYNIINIDDDYGKFLSKIIKNRQAALVTFGCHNDAVVRILDIQTIGLFTKVILNTPIGCKTFYLDSSTVVNIYNNIAAMVCGLCYGIAFKEIENTCSIFANKKYVM</sequence>
<comment type="caution">
    <text evidence="4">The sequence shown here is derived from an EMBL/GenBank/DDBJ whole genome shotgun (WGS) entry which is preliminary data.</text>
</comment>
<dbReference type="EMBL" id="SMAL01000002">
    <property type="protein sequence ID" value="TCT16273.1"/>
    <property type="molecule type" value="Genomic_DNA"/>
</dbReference>
<dbReference type="Pfam" id="PF08245">
    <property type="entry name" value="Mur_ligase_M"/>
    <property type="match status" value="1"/>
</dbReference>
<protein>
    <submittedName>
        <fullName evidence="4">UDP-N-acetylmuramyl-tripeptide synthetase</fullName>
    </submittedName>
</protein>
<proteinExistence type="predicted"/>
<comment type="pathway">
    <text evidence="1">Cell wall biogenesis; peptidoglycan biosynthesis.</text>
</comment>
<keyword evidence="5" id="KW-1185">Reference proteome</keyword>
<dbReference type="InterPro" id="IPR000713">
    <property type="entry name" value="Mur_ligase_N"/>
</dbReference>
<dbReference type="OrthoDB" id="9800958at2"/>
<dbReference type="AlphaFoldDB" id="A0A4R3MMS2"/>
<dbReference type="SUPFAM" id="SSF63418">
    <property type="entry name" value="MurE/MurF N-terminal domain"/>
    <property type="match status" value="1"/>
</dbReference>
<dbReference type="Gene3D" id="3.40.1190.10">
    <property type="entry name" value="Mur-like, catalytic domain"/>
    <property type="match status" value="1"/>
</dbReference>
<dbReference type="Gene3D" id="3.40.1390.10">
    <property type="entry name" value="MurE/MurF, N-terminal domain"/>
    <property type="match status" value="1"/>
</dbReference>
<reference evidence="4 5" key="1">
    <citation type="submission" date="2019-03" db="EMBL/GenBank/DDBJ databases">
        <title>Genomic Encyclopedia of Type Strains, Phase IV (KMG-IV): sequencing the most valuable type-strain genomes for metagenomic binning, comparative biology and taxonomic classification.</title>
        <authorList>
            <person name="Goeker M."/>
        </authorList>
    </citation>
    <scope>NUCLEOTIDE SEQUENCE [LARGE SCALE GENOMIC DNA]</scope>
    <source>
        <strain evidence="4 5">DSM 24629</strain>
    </source>
</reference>